<evidence type="ECO:0000313" key="5">
    <source>
        <dbReference type="Proteomes" id="UP001642484"/>
    </source>
</evidence>
<feature type="compositionally biased region" description="Low complexity" evidence="3">
    <location>
        <begin position="980"/>
        <end position="990"/>
    </location>
</feature>
<dbReference type="Proteomes" id="UP001642484">
    <property type="component" value="Unassembled WGS sequence"/>
</dbReference>
<accession>A0ABP0PJB4</accession>
<feature type="region of interest" description="Disordered" evidence="3">
    <location>
        <begin position="810"/>
        <end position="855"/>
    </location>
</feature>
<dbReference type="SUPFAM" id="SSF53335">
    <property type="entry name" value="S-adenosyl-L-methionine-dependent methyltransferases"/>
    <property type="match status" value="1"/>
</dbReference>
<keyword evidence="1" id="KW-0489">Methyltransferase</keyword>
<keyword evidence="5" id="KW-1185">Reference proteome</keyword>
<evidence type="ECO:0000256" key="1">
    <source>
        <dbReference type="ARBA" id="ARBA00022603"/>
    </source>
</evidence>
<reference evidence="4 5" key="1">
    <citation type="submission" date="2024-02" db="EMBL/GenBank/DDBJ databases">
        <authorList>
            <person name="Chen Y."/>
            <person name="Shah S."/>
            <person name="Dougan E. K."/>
            <person name="Thang M."/>
            <person name="Chan C."/>
        </authorList>
    </citation>
    <scope>NUCLEOTIDE SEQUENCE [LARGE SCALE GENOMIC DNA]</scope>
</reference>
<organism evidence="4 5">
    <name type="scientific">Durusdinium trenchii</name>
    <dbReference type="NCBI Taxonomy" id="1381693"/>
    <lineage>
        <taxon>Eukaryota</taxon>
        <taxon>Sar</taxon>
        <taxon>Alveolata</taxon>
        <taxon>Dinophyceae</taxon>
        <taxon>Suessiales</taxon>
        <taxon>Symbiodiniaceae</taxon>
        <taxon>Durusdinium</taxon>
    </lineage>
</organism>
<feature type="region of interest" description="Disordered" evidence="3">
    <location>
        <begin position="922"/>
        <end position="998"/>
    </location>
</feature>
<name>A0ABP0PJB4_9DINO</name>
<feature type="compositionally biased region" description="Low complexity" evidence="3">
    <location>
        <begin position="936"/>
        <end position="948"/>
    </location>
</feature>
<evidence type="ECO:0000256" key="3">
    <source>
        <dbReference type="SAM" id="MobiDB-lite"/>
    </source>
</evidence>
<keyword evidence="2" id="KW-0808">Transferase</keyword>
<dbReference type="Pfam" id="PF00145">
    <property type="entry name" value="DNA_methylase"/>
    <property type="match status" value="1"/>
</dbReference>
<feature type="non-terminal residue" evidence="4">
    <location>
        <position position="1"/>
    </location>
</feature>
<dbReference type="InterPro" id="IPR029063">
    <property type="entry name" value="SAM-dependent_MTases_sf"/>
</dbReference>
<protein>
    <submittedName>
        <fullName evidence="4">Uncharacterized protein</fullName>
    </submittedName>
</protein>
<comment type="caution">
    <text evidence="4">The sequence shown here is derived from an EMBL/GenBank/DDBJ whole genome shotgun (WGS) entry which is preliminary data.</text>
</comment>
<evidence type="ECO:0000256" key="2">
    <source>
        <dbReference type="ARBA" id="ARBA00022679"/>
    </source>
</evidence>
<dbReference type="InterPro" id="IPR001525">
    <property type="entry name" value="C5_MeTfrase"/>
</dbReference>
<proteinExistence type="predicted"/>
<sequence length="1211" mass="133231">AVEIGGYLHECGCMKAVDKKLDSDPVGNHRFLQQRENLVKQKMENPALKMTKSLRESINVEEEVVTGLKGPKKRFLELSAYERKFGPAPEDQIKQQVYNGQTLLGVDVIDEDDVGVYEYIDQNITKVARVDEGDQTESKRSKDDQAVIDGYIAQLIPLLKLDAEKSDDSGFAPWQKDKTKNLNELKSSILTKKKSLKRRTAADASALTDELDKIVADVNAHIGLLKQLSLGTLEGSNTYDNIKCLVKEKGDDIIQALHDALSNNDDLLDGSCEDNMNVSLAILNVMDLRTPPSQVNNAVQLLNSSSHWLASAFKLDKGKRMTQLALENAANRENQNGILEKIGEHTSALEEQAITDENDLSGDPLGAAYGKLLSDALEATQDKAAKLLKGVDKDAVKTLAVLVDDSVHVALIGCITADLLPYLIKLKESIPEATPVDPQVLLQDACIFSLPSKDHAYHKLVSTLRDTFTKLTSLAGVINNALSKKVDVRDAQSCMEEFESWWTSLRTFCKESFENSDGMLSDLQELNDPLLDAVKQLLCGQVDSEASTCIKHCMNIVSDHLLSSETKKPLDQSSLDSFKKNLEDSMRLSSVMGDRGVAVRVGLHVLDIMVSSYQCLSNPDVMRFHNKAPIDEVDSEEFACIGKLNKYLHSDAVKADADYHWKTLDAMISAMRSDSADESDVQEGKNFVTGSVNLFSWLEKTSDQFGKSVKAAIEQTMSKVVMPCVSIPNELFKYDKIDELVKHVALVKETFPDTLNTQVMNDTMTMETCLKELKQFASALHLSTTDLSNGQFETLEANWRACVGSVQPELQPESVEPATASGYEASGAAANSATEPDQPDVDARSESTGSPIDPEEEAQILRTLDWAISQPVEATPPDNSIEPDEASMPTPAQPEATMPTPAEPDVVTKANDTMVDEETIPAEIEPNQTMADEETMPTPAEPDATTEPNQTMADEETMPTPAEPDATAQPNETMADEEAMPTPAEPEATTGDASTQPVKIEPTDTMADEDAIPAPAEPEATTADVSAQQLKSNLTMVLDYLSEIGFACHATKLRANDYGLPQRRCRYYIFGLRIVSNLSEHARLLVEKIPLRLQAMSSTVCEPVETFLLDDDNAFVMYELKRRVDADEKKSQSSTASEKWVDSHSSMAESMGVQWPLSASVKLQSSSWFKTLPRREQEVVPTILPGQKLWSVQRMRPLLGSLLAMRNELVV</sequence>
<gene>
    <name evidence="4" type="ORF">CCMP2556_LOCUS37310</name>
</gene>
<dbReference type="EMBL" id="CAXAMN010023179">
    <property type="protein sequence ID" value="CAK9075738.1"/>
    <property type="molecule type" value="Genomic_DNA"/>
</dbReference>
<dbReference type="Gene3D" id="3.40.50.150">
    <property type="entry name" value="Vaccinia Virus protein VP39"/>
    <property type="match status" value="1"/>
</dbReference>
<evidence type="ECO:0000313" key="4">
    <source>
        <dbReference type="EMBL" id="CAK9075738.1"/>
    </source>
</evidence>
<feature type="region of interest" description="Disordered" evidence="3">
    <location>
        <begin position="872"/>
        <end position="902"/>
    </location>
</feature>